<dbReference type="InterPro" id="IPR011032">
    <property type="entry name" value="GroES-like_sf"/>
</dbReference>
<dbReference type="InterPro" id="IPR020843">
    <property type="entry name" value="ER"/>
</dbReference>
<dbReference type="Pfam" id="PF08240">
    <property type="entry name" value="ADH_N"/>
    <property type="match status" value="1"/>
</dbReference>
<comment type="caution">
    <text evidence="2">The sequence shown here is derived from an EMBL/GenBank/DDBJ whole genome shotgun (WGS) entry which is preliminary data.</text>
</comment>
<evidence type="ECO:0000313" key="2">
    <source>
        <dbReference type="EMBL" id="GHE62794.1"/>
    </source>
</evidence>
<evidence type="ECO:0000259" key="1">
    <source>
        <dbReference type="SMART" id="SM00829"/>
    </source>
</evidence>
<proteinExistence type="predicted"/>
<dbReference type="SMART" id="SM00829">
    <property type="entry name" value="PKS_ER"/>
    <property type="match status" value="1"/>
</dbReference>
<sequence>MKSLCITSQPEPLQFTNKEVPVPKAGEVLVRIKAAALNHRDQWIREGKYPNIQMGTTLGSDGAGIVSAVGEGVEEEWLNREVIINPNRSWGENPLVQSTEYNILGMPKDGTLAEYVLVEAHRLVPMPEHLSFAEASAIPLGGLTAFRAAFHHGQCSSGKNVLISGVGGGVAQFAFLFAVHAGARVWVSSGSEEKIEQCLTLGAEGGFNYKSDSWTKEARQTGGFDLVIDSAGGNQVNDFVKLMKPAGRIVFYGATNGLPEKVDLYRIFWNQITLQGSTMGNDKEFAEMVTFINQHKLKPIIDSVRPLDEVLSAFDEMKAGKQFGKLVLSLE</sequence>
<dbReference type="InterPro" id="IPR013154">
    <property type="entry name" value="ADH-like_N"/>
</dbReference>
<protein>
    <submittedName>
        <fullName evidence="2">Alcohol dehydrogenase</fullName>
    </submittedName>
</protein>
<organism evidence="2 3">
    <name type="scientific">Roseivirga thermotolerans</name>
    <dbReference type="NCBI Taxonomy" id="1758176"/>
    <lineage>
        <taxon>Bacteria</taxon>
        <taxon>Pseudomonadati</taxon>
        <taxon>Bacteroidota</taxon>
        <taxon>Cytophagia</taxon>
        <taxon>Cytophagales</taxon>
        <taxon>Roseivirgaceae</taxon>
        <taxon>Roseivirga</taxon>
    </lineage>
</organism>
<dbReference type="InterPro" id="IPR036291">
    <property type="entry name" value="NAD(P)-bd_dom_sf"/>
</dbReference>
<name>A0ABQ3I9F5_9BACT</name>
<reference evidence="3" key="1">
    <citation type="journal article" date="2019" name="Int. J. Syst. Evol. Microbiol.">
        <title>The Global Catalogue of Microorganisms (GCM) 10K type strain sequencing project: providing services to taxonomists for standard genome sequencing and annotation.</title>
        <authorList>
            <consortium name="The Broad Institute Genomics Platform"/>
            <consortium name="The Broad Institute Genome Sequencing Center for Infectious Disease"/>
            <person name="Wu L."/>
            <person name="Ma J."/>
        </authorList>
    </citation>
    <scope>NUCLEOTIDE SEQUENCE [LARGE SCALE GENOMIC DNA]</scope>
    <source>
        <strain evidence="3">CGMCC 1.15111</strain>
    </source>
</reference>
<dbReference type="SUPFAM" id="SSF51735">
    <property type="entry name" value="NAD(P)-binding Rossmann-fold domains"/>
    <property type="match status" value="1"/>
</dbReference>
<dbReference type="InterPro" id="IPR052711">
    <property type="entry name" value="Zinc_ADH-like"/>
</dbReference>
<dbReference type="EMBL" id="BNAG01000002">
    <property type="protein sequence ID" value="GHE62794.1"/>
    <property type="molecule type" value="Genomic_DNA"/>
</dbReference>
<dbReference type="PANTHER" id="PTHR45033:SF3">
    <property type="entry name" value="DEHYDROGENASE, PUTATIVE (AFU_ORTHOLOGUE AFUA_2G13270)-RELATED"/>
    <property type="match status" value="1"/>
</dbReference>
<dbReference type="InterPro" id="IPR013149">
    <property type="entry name" value="ADH-like_C"/>
</dbReference>
<feature type="domain" description="Enoyl reductase (ER)" evidence="1">
    <location>
        <begin position="8"/>
        <end position="328"/>
    </location>
</feature>
<dbReference type="RefSeq" id="WP_189629855.1">
    <property type="nucleotide sequence ID" value="NZ_BNAG01000002.1"/>
</dbReference>
<keyword evidence="3" id="KW-1185">Reference proteome</keyword>
<accession>A0ABQ3I9F5</accession>
<dbReference type="Pfam" id="PF00107">
    <property type="entry name" value="ADH_zinc_N"/>
    <property type="match status" value="1"/>
</dbReference>
<dbReference type="Proteomes" id="UP000658258">
    <property type="component" value="Unassembled WGS sequence"/>
</dbReference>
<dbReference type="PANTHER" id="PTHR45033">
    <property type="match status" value="1"/>
</dbReference>
<gene>
    <name evidence="2" type="ORF">GCM10011340_17590</name>
</gene>
<dbReference type="SUPFAM" id="SSF50129">
    <property type="entry name" value="GroES-like"/>
    <property type="match status" value="1"/>
</dbReference>
<dbReference type="Gene3D" id="3.40.50.720">
    <property type="entry name" value="NAD(P)-binding Rossmann-like Domain"/>
    <property type="match status" value="1"/>
</dbReference>
<evidence type="ECO:0000313" key="3">
    <source>
        <dbReference type="Proteomes" id="UP000658258"/>
    </source>
</evidence>
<dbReference type="Gene3D" id="3.90.180.10">
    <property type="entry name" value="Medium-chain alcohol dehydrogenases, catalytic domain"/>
    <property type="match status" value="1"/>
</dbReference>